<dbReference type="InterPro" id="IPR016181">
    <property type="entry name" value="Acyl_CoA_acyltransferase"/>
</dbReference>
<comment type="caution">
    <text evidence="4">The sequence shown here is derived from an EMBL/GenBank/DDBJ whole genome shotgun (WGS) entry which is preliminary data.</text>
</comment>
<dbReference type="AlphaFoldDB" id="A0A939RTT4"/>
<dbReference type="Proteomes" id="UP000664398">
    <property type="component" value="Unassembled WGS sequence"/>
</dbReference>
<organism evidence="4 5">
    <name type="scientific">Leucobacter ruminantium</name>
    <dbReference type="NCBI Taxonomy" id="1289170"/>
    <lineage>
        <taxon>Bacteria</taxon>
        <taxon>Bacillati</taxon>
        <taxon>Actinomycetota</taxon>
        <taxon>Actinomycetes</taxon>
        <taxon>Micrococcales</taxon>
        <taxon>Microbacteriaceae</taxon>
        <taxon>Leucobacter</taxon>
    </lineage>
</organism>
<evidence type="ECO:0000259" key="3">
    <source>
        <dbReference type="PROSITE" id="PS51186"/>
    </source>
</evidence>
<dbReference type="GO" id="GO:0016747">
    <property type="term" value="F:acyltransferase activity, transferring groups other than amino-acyl groups"/>
    <property type="evidence" value="ECO:0007669"/>
    <property type="project" value="InterPro"/>
</dbReference>
<dbReference type="Pfam" id="PF13673">
    <property type="entry name" value="Acetyltransf_10"/>
    <property type="match status" value="1"/>
</dbReference>
<feature type="domain" description="N-acetyltransferase" evidence="3">
    <location>
        <begin position="8"/>
        <end position="153"/>
    </location>
</feature>
<dbReference type="PANTHER" id="PTHR43800">
    <property type="entry name" value="PEPTIDYL-LYSINE N-ACETYLTRANSFERASE YJAB"/>
    <property type="match status" value="1"/>
</dbReference>
<dbReference type="CDD" id="cd04301">
    <property type="entry name" value="NAT_SF"/>
    <property type="match status" value="1"/>
</dbReference>
<dbReference type="InterPro" id="IPR000182">
    <property type="entry name" value="GNAT_dom"/>
</dbReference>
<evidence type="ECO:0000256" key="2">
    <source>
        <dbReference type="ARBA" id="ARBA00023315"/>
    </source>
</evidence>
<accession>A0A939RTT4</accession>
<dbReference type="PROSITE" id="PS51186">
    <property type="entry name" value="GNAT"/>
    <property type="match status" value="1"/>
</dbReference>
<evidence type="ECO:0000313" key="5">
    <source>
        <dbReference type="Proteomes" id="UP000664398"/>
    </source>
</evidence>
<evidence type="ECO:0000313" key="4">
    <source>
        <dbReference type="EMBL" id="MBO1804815.1"/>
    </source>
</evidence>
<dbReference type="PANTHER" id="PTHR43800:SF1">
    <property type="entry name" value="PEPTIDYL-LYSINE N-ACETYLTRANSFERASE YJAB"/>
    <property type="match status" value="1"/>
</dbReference>
<proteinExistence type="predicted"/>
<keyword evidence="1" id="KW-0808">Transferase</keyword>
<protein>
    <submittedName>
        <fullName evidence="4">GNAT family N-acetyltransferase</fullName>
    </submittedName>
</protein>
<keyword evidence="2" id="KW-0012">Acyltransferase</keyword>
<name>A0A939RTT4_9MICO</name>
<dbReference type="Gene3D" id="3.40.630.30">
    <property type="match status" value="1"/>
</dbReference>
<dbReference type="SUPFAM" id="SSF55729">
    <property type="entry name" value="Acyl-CoA N-acyltransferases (Nat)"/>
    <property type="match status" value="1"/>
</dbReference>
<gene>
    <name evidence="4" type="ORF">J4H91_05725</name>
</gene>
<evidence type="ECO:0000256" key="1">
    <source>
        <dbReference type="ARBA" id="ARBA00022679"/>
    </source>
</evidence>
<dbReference type="RefSeq" id="WP_208045307.1">
    <property type="nucleotide sequence ID" value="NZ_JAGDYL010000007.1"/>
</dbReference>
<keyword evidence="5" id="KW-1185">Reference proteome</keyword>
<dbReference type="EMBL" id="JAGDYL010000007">
    <property type="protein sequence ID" value="MBO1804815.1"/>
    <property type="molecule type" value="Genomic_DNA"/>
</dbReference>
<reference evidence="4" key="1">
    <citation type="submission" date="2021-03" db="EMBL/GenBank/DDBJ databases">
        <title>Leucobacter chromiisoli sp. nov., isolated from chromium-containing soil of chemical plant.</title>
        <authorList>
            <person name="Xu Z."/>
        </authorList>
    </citation>
    <scope>NUCLEOTIDE SEQUENCE</scope>
    <source>
        <strain evidence="4">A2</strain>
    </source>
</reference>
<sequence>MPQSNTDVIIRACGGDEEYAALVDIWRSAVRATHDFLDEADFARIESRLASDYFPAVHLTIAEKDGKPVGFAGVLDGALEMLFVSDSARGQGVGSALLAEVVTRQAVSEVDVNEQNRGAHGFYVSKGFVQVGRSELDGDGRPYPIIHMELPNNA</sequence>